<evidence type="ECO:0000313" key="2">
    <source>
        <dbReference type="EMBL" id="MFC0351900.1"/>
    </source>
</evidence>
<comment type="caution">
    <text evidence="2">The sequence shown here is derived from an EMBL/GenBank/DDBJ whole genome shotgun (WGS) entry which is preliminary data.</text>
</comment>
<feature type="region of interest" description="Disordered" evidence="1">
    <location>
        <begin position="36"/>
        <end position="73"/>
    </location>
</feature>
<feature type="compositionally biased region" description="Basic and acidic residues" evidence="1">
    <location>
        <begin position="37"/>
        <end position="46"/>
    </location>
</feature>
<keyword evidence="3" id="KW-1185">Reference proteome</keyword>
<evidence type="ECO:0000256" key="1">
    <source>
        <dbReference type="SAM" id="MobiDB-lite"/>
    </source>
</evidence>
<name>A0ABV6IKA5_9BURK</name>
<gene>
    <name evidence="2" type="ORF">ACFFJH_18930</name>
</gene>
<sequence>MESKKVLCEKQQNKSSRIVPIGCLVLALALSACSSTGDKRDVDKTTADTVATEQNKSVHSTKDNGSVKSKAETDASLDNRVGSAITSPLGDLNLVRAEIPAILINARKAPYAVPDDAGCVWFTTEIQGLDQILGPDLDAAKVDAKGNIIEKELGNATVNALKSFTEGFVPFRSLVRRITGADSHSREVAAAGMAGIVRRSYLKGVASAKACRIDPVPGMSAPQAVGATPVEK</sequence>
<protein>
    <submittedName>
        <fullName evidence="2">Uncharacterized protein</fullName>
    </submittedName>
</protein>
<reference evidence="2 3" key="1">
    <citation type="submission" date="2024-09" db="EMBL/GenBank/DDBJ databases">
        <authorList>
            <person name="Sun Q."/>
            <person name="Mori K."/>
        </authorList>
    </citation>
    <scope>NUCLEOTIDE SEQUENCE [LARGE SCALE GENOMIC DNA]</scope>
    <source>
        <strain evidence="2 3">CCM 8677</strain>
    </source>
</reference>
<dbReference type="Proteomes" id="UP001589844">
    <property type="component" value="Unassembled WGS sequence"/>
</dbReference>
<evidence type="ECO:0000313" key="3">
    <source>
        <dbReference type="Proteomes" id="UP001589844"/>
    </source>
</evidence>
<proteinExistence type="predicted"/>
<dbReference type="RefSeq" id="WP_390214620.1">
    <property type="nucleotide sequence ID" value="NZ_JBHLXJ010000034.1"/>
</dbReference>
<accession>A0ABV6IKA5</accession>
<dbReference type="PROSITE" id="PS51257">
    <property type="entry name" value="PROKAR_LIPOPROTEIN"/>
    <property type="match status" value="1"/>
</dbReference>
<dbReference type="EMBL" id="JBHLXJ010000034">
    <property type="protein sequence ID" value="MFC0351900.1"/>
    <property type="molecule type" value="Genomic_DNA"/>
</dbReference>
<feature type="compositionally biased region" description="Polar residues" evidence="1">
    <location>
        <begin position="53"/>
        <end position="67"/>
    </location>
</feature>
<organism evidence="2 3">
    <name type="scientific">Undibacterium danionis</name>
    <dbReference type="NCBI Taxonomy" id="1812100"/>
    <lineage>
        <taxon>Bacteria</taxon>
        <taxon>Pseudomonadati</taxon>
        <taxon>Pseudomonadota</taxon>
        <taxon>Betaproteobacteria</taxon>
        <taxon>Burkholderiales</taxon>
        <taxon>Oxalobacteraceae</taxon>
        <taxon>Undibacterium</taxon>
    </lineage>
</organism>